<proteinExistence type="predicted"/>
<evidence type="ECO:0000313" key="2">
    <source>
        <dbReference type="EMBL" id="BDT63110.1"/>
    </source>
</evidence>
<accession>A0A9C7BIZ4</accession>
<dbReference type="EMBL" id="LC738881">
    <property type="protein sequence ID" value="BDT63110.1"/>
    <property type="molecule type" value="Genomic_DNA"/>
</dbReference>
<feature type="region of interest" description="Disordered" evidence="1">
    <location>
        <begin position="895"/>
        <end position="919"/>
    </location>
</feature>
<protein>
    <submittedName>
        <fullName evidence="2">Wsv192-like protein</fullName>
    </submittedName>
</protein>
<name>A0A9C7BIZ4_9VIRU</name>
<feature type="compositionally biased region" description="Polar residues" evidence="1">
    <location>
        <begin position="907"/>
        <end position="919"/>
    </location>
</feature>
<reference evidence="2" key="1">
    <citation type="submission" date="2022-10" db="EMBL/GenBank/DDBJ databases">
        <title>Genome sequences of endogenous nimaviruses in decapod crustaceans.</title>
        <authorList>
            <person name="Kawato S."/>
            <person name="Nozaki R."/>
            <person name="Kondo H."/>
            <person name="Hirono I."/>
        </authorList>
    </citation>
    <scope>NUCLEOTIDE SEQUENCE</scope>
    <source>
        <strain evidence="2">Fukuoka2019</strain>
    </source>
</reference>
<organism evidence="2">
    <name type="scientific">Sicyonia whispovirus</name>
    <dbReference type="NCBI Taxonomy" id="2984283"/>
    <lineage>
        <taxon>Viruses</taxon>
        <taxon>Viruses incertae sedis</taxon>
        <taxon>Naldaviricetes</taxon>
        <taxon>Nimaviridae</taxon>
        <taxon>Whispovirus</taxon>
    </lineage>
</organism>
<feature type="region of interest" description="Disordered" evidence="1">
    <location>
        <begin position="1"/>
        <end position="24"/>
    </location>
</feature>
<sequence>MENAVPSQGRTTAGPSCEGREGNRECTPLTWEEVDEALECDRLTQLTHMREKTSYRRLYALVSAYSFVHTYMTRRERSGGHEWCSRSACAGLLRGLSETQNVMKERVASYRTMLDEAIIEERVGPRSRVDADHLKERLEELSDPDKKIWKRFYEEGVEPEKVVEAYKQVRELLPGKPVENYEFRRGPVEGWRGARSTVSDGTLIGALGAGDAGEGTQPSYLVMTSDDFYDEYVRSDMTVAKSNKLCEAYSESYDLMPGISVRIPRRMDRYFTNVETASAIKNNTRFPTNFAKGMVCAYTAGGIFGGAFSATQLYLMDFSRAVSAACEGVVQTATFSKIKSQASNKSFLSGEWQRNGNKACAYPLCLQSGGNSWAHPQEDTGRSRRQLVEAFEFAPSRTDRKSTAAVAGFMKSVFAEEDPDGPAATWLAYTVSRVLGRRVDPHYALVFIINWTAAQFRDSGRGLFEDALRGFHSSVGLAFCPERGLFLPMVSFGSGMTNRKLRSYTLHIMLDVVQALLDKGVVHEGEDEDEDEGEGARLSLEEASRSFFRNNNVVKRGEGEDDGCKGGRGLTATAGDLAAMKGQVFLPNHRREAIKEEEYTLVLNRGVKLGFRFGVCGYQHPLGASNKKENQVTTQLIKHRQIYAQRESAAAANWDRLLQFLFPGSSIDAEAKAELSLLSRHFVEAASREMRLSLSCERVLNDLAAKFNCEMLPLGLEPDAFLRTKAGLVIGGHARRAMETAHHRRGEFAESEAAAATPVADIAKSTPLGHRALELARACVTAAHASHHYENVRPFLQTEKDDSFRIIPLFGIDNPIFPAPKTYKDNTAERFTDSDSQFWIEQTNENFLEALVRRRIVSAAMLYRDDNLRAVGSPSSRSVDIYRALQAMNLAMLDSEKPRKHDPKPWSSKNTGQTGRNTIEFSPNSVITLTHYEDADSFVAAVPRNPHRRCRLPPPGREVTGNSGRTFRVGGEGDVYLAGVENQKAMAQQDIVYPQYTVNRETGREMILATDICPLFRHGGKPAVLPLKHSNNTSRRVC</sequence>
<feature type="compositionally biased region" description="Polar residues" evidence="1">
    <location>
        <begin position="1"/>
        <end position="14"/>
    </location>
</feature>
<evidence type="ECO:0000256" key="1">
    <source>
        <dbReference type="SAM" id="MobiDB-lite"/>
    </source>
</evidence>